<dbReference type="SUPFAM" id="SSF74653">
    <property type="entry name" value="TolA/TonB C-terminal domain"/>
    <property type="match status" value="1"/>
</dbReference>
<feature type="region of interest" description="Disordered" evidence="5">
    <location>
        <begin position="45"/>
        <end position="174"/>
    </location>
</feature>
<dbReference type="Gene3D" id="3.30.1150.10">
    <property type="match status" value="1"/>
</dbReference>
<gene>
    <name evidence="8" type="ORF">QWZ14_28305</name>
</gene>
<evidence type="ECO:0000313" key="9">
    <source>
        <dbReference type="Proteomes" id="UP001529369"/>
    </source>
</evidence>
<evidence type="ECO:0000256" key="1">
    <source>
        <dbReference type="ARBA" id="ARBA00004167"/>
    </source>
</evidence>
<feature type="domain" description="TonB C-terminal" evidence="7">
    <location>
        <begin position="177"/>
        <end position="268"/>
    </location>
</feature>
<feature type="compositionally biased region" description="Pro residues" evidence="5">
    <location>
        <begin position="45"/>
        <end position="57"/>
    </location>
</feature>
<organism evidence="8 9">
    <name type="scientific">Paeniroseomonas aquatica</name>
    <dbReference type="NCBI Taxonomy" id="373043"/>
    <lineage>
        <taxon>Bacteria</taxon>
        <taxon>Pseudomonadati</taxon>
        <taxon>Pseudomonadota</taxon>
        <taxon>Alphaproteobacteria</taxon>
        <taxon>Acetobacterales</taxon>
        <taxon>Acetobacteraceae</taxon>
        <taxon>Paeniroseomonas</taxon>
    </lineage>
</organism>
<keyword evidence="2" id="KW-0812">Transmembrane</keyword>
<evidence type="ECO:0000256" key="6">
    <source>
        <dbReference type="SAM" id="SignalP"/>
    </source>
</evidence>
<proteinExistence type="predicted"/>
<dbReference type="Proteomes" id="UP001529369">
    <property type="component" value="Unassembled WGS sequence"/>
</dbReference>
<dbReference type="InterPro" id="IPR037682">
    <property type="entry name" value="TonB_C"/>
</dbReference>
<evidence type="ECO:0000313" key="8">
    <source>
        <dbReference type="EMBL" id="MDN3568299.1"/>
    </source>
</evidence>
<feature type="chain" id="PRO_5047217427" evidence="6">
    <location>
        <begin position="22"/>
        <end position="268"/>
    </location>
</feature>
<dbReference type="PRINTS" id="PR01217">
    <property type="entry name" value="PRICHEXTENSN"/>
</dbReference>
<comment type="caution">
    <text evidence="8">The sequence shown here is derived from an EMBL/GenBank/DDBJ whole genome shotgun (WGS) entry which is preliminary data.</text>
</comment>
<dbReference type="Pfam" id="PF03544">
    <property type="entry name" value="TonB_C"/>
    <property type="match status" value="1"/>
</dbReference>
<feature type="signal peptide" evidence="6">
    <location>
        <begin position="1"/>
        <end position="21"/>
    </location>
</feature>
<name>A0ABT8AEU6_9PROT</name>
<dbReference type="InterPro" id="IPR006260">
    <property type="entry name" value="TonB/TolA_C"/>
</dbReference>
<protein>
    <submittedName>
        <fullName evidence="8">Energy transducer TonB</fullName>
    </submittedName>
</protein>
<evidence type="ECO:0000256" key="2">
    <source>
        <dbReference type="ARBA" id="ARBA00022692"/>
    </source>
</evidence>
<keyword evidence="4" id="KW-0472">Membrane</keyword>
<feature type="compositionally biased region" description="Low complexity" evidence="5">
    <location>
        <begin position="162"/>
        <end position="174"/>
    </location>
</feature>
<dbReference type="NCBIfam" id="TIGR01352">
    <property type="entry name" value="tonB_Cterm"/>
    <property type="match status" value="1"/>
</dbReference>
<keyword evidence="6" id="KW-0732">Signal</keyword>
<evidence type="ECO:0000256" key="3">
    <source>
        <dbReference type="ARBA" id="ARBA00022989"/>
    </source>
</evidence>
<dbReference type="EMBL" id="JAUFPN010000206">
    <property type="protein sequence ID" value="MDN3568299.1"/>
    <property type="molecule type" value="Genomic_DNA"/>
</dbReference>
<evidence type="ECO:0000256" key="4">
    <source>
        <dbReference type="ARBA" id="ARBA00023136"/>
    </source>
</evidence>
<dbReference type="RefSeq" id="WP_290320407.1">
    <property type="nucleotide sequence ID" value="NZ_JAUFPN010000206.1"/>
</dbReference>
<reference evidence="9" key="1">
    <citation type="journal article" date="2019" name="Int. J. Syst. Evol. Microbiol.">
        <title>The Global Catalogue of Microorganisms (GCM) 10K type strain sequencing project: providing services to taxonomists for standard genome sequencing and annotation.</title>
        <authorList>
            <consortium name="The Broad Institute Genomics Platform"/>
            <consortium name="The Broad Institute Genome Sequencing Center for Infectious Disease"/>
            <person name="Wu L."/>
            <person name="Ma J."/>
        </authorList>
    </citation>
    <scope>NUCLEOTIDE SEQUENCE [LARGE SCALE GENOMIC DNA]</scope>
    <source>
        <strain evidence="9">CECT 7131</strain>
    </source>
</reference>
<keyword evidence="9" id="KW-1185">Reference proteome</keyword>
<feature type="compositionally biased region" description="Pro residues" evidence="5">
    <location>
        <begin position="67"/>
        <end position="146"/>
    </location>
</feature>
<sequence length="268" mass="28070">MANARHLAWAASAVVHLAAGAAVLTAVTEPAAAPQPVMLLEMPMPVTPEAPPVPEPVAEPATAPAEVAPPEPPPPEVPPEQPPPPVAEAMPEPPPPQEQPPPVEPPPPPEELAALPLPPPPPPPPRPAPRVPVAPHRPPVPRPPLPQAAEAPAPTPTPAAPAAPAAPARVSGAPSPSYTALLLRALERHRRYPEDARWRRAEGVAVLRFRMARDGTVVGYRIERSTGDNSLDQAVQTMIQNASPLPPPPDELAGNPVELTVPVRFTLR</sequence>
<accession>A0ABT8AEU6</accession>
<evidence type="ECO:0000259" key="7">
    <source>
        <dbReference type="PROSITE" id="PS52015"/>
    </source>
</evidence>
<keyword evidence="3" id="KW-1133">Transmembrane helix</keyword>
<comment type="subcellular location">
    <subcellularLocation>
        <location evidence="1">Membrane</location>
        <topology evidence="1">Single-pass membrane protein</topology>
    </subcellularLocation>
</comment>
<evidence type="ECO:0000256" key="5">
    <source>
        <dbReference type="SAM" id="MobiDB-lite"/>
    </source>
</evidence>
<dbReference type="PROSITE" id="PS52015">
    <property type="entry name" value="TONB_CTD"/>
    <property type="match status" value="1"/>
</dbReference>